<reference evidence="2" key="1">
    <citation type="submission" date="2016-03" db="EMBL/GenBank/DDBJ databases">
        <authorList>
            <person name="Ploux O."/>
        </authorList>
    </citation>
    <scope>NUCLEOTIDE SEQUENCE [LARGE SCALE GENOMIC DNA]</scope>
</reference>
<sequence>MNRQNTIDNAAQAIYDAHPYVGRLLLFKECQMVAEVLYDEGLLIEQPIAKRRTR</sequence>
<proteinExistence type="predicted"/>
<evidence type="ECO:0000313" key="2">
    <source>
        <dbReference type="Proteomes" id="UP000201371"/>
    </source>
</evidence>
<protein>
    <submittedName>
        <fullName evidence="1">Uncharacterized protein</fullName>
    </submittedName>
</protein>
<accession>A0A142K9D7</accession>
<keyword evidence="2" id="KW-1185">Reference proteome</keyword>
<evidence type="ECO:0000313" key="1">
    <source>
        <dbReference type="EMBL" id="AMS02720.1"/>
    </source>
</evidence>
<dbReference type="GeneID" id="29125138"/>
<dbReference type="KEGG" id="vg:29125138"/>
<dbReference type="RefSeq" id="YP_009301230.1">
    <property type="nucleotide sequence ID" value="NC_031230.1"/>
</dbReference>
<dbReference type="Proteomes" id="UP000201371">
    <property type="component" value="Segment"/>
</dbReference>
<gene>
    <name evidence="1" type="primary">176</name>
    <name evidence="1" type="ORF">SEA_YVONNETASTIC_176</name>
</gene>
<dbReference type="EMBL" id="KU963248">
    <property type="protein sequence ID" value="AMS02720.1"/>
    <property type="molecule type" value="Genomic_DNA"/>
</dbReference>
<name>A0A142K9D7_9CAUD</name>
<organism evidence="1 2">
    <name type="scientific">Gordonia phage Yvonnetastic</name>
    <dbReference type="NCBI Taxonomy" id="1821566"/>
    <lineage>
        <taxon>Viruses</taxon>
        <taxon>Duplodnaviria</taxon>
        <taxon>Heunggongvirae</taxon>
        <taxon>Uroviricota</taxon>
        <taxon>Caudoviricetes</taxon>
        <taxon>Yvonnevirus</taxon>
        <taxon>Yvonnevirus yvonnetastic</taxon>
        <taxon>Gordonia virus Yvonnetastic</taxon>
    </lineage>
</organism>